<dbReference type="Pfam" id="PF13155">
    <property type="entry name" value="Toprim_2"/>
    <property type="match status" value="1"/>
</dbReference>
<evidence type="ECO:0000313" key="1">
    <source>
        <dbReference type="EMBL" id="KAK9670987.1"/>
    </source>
</evidence>
<dbReference type="CDD" id="cd01029">
    <property type="entry name" value="TOPRIM_primases"/>
    <property type="match status" value="1"/>
</dbReference>
<dbReference type="Gene3D" id="3.40.1360.10">
    <property type="match status" value="1"/>
</dbReference>
<dbReference type="PANTHER" id="PTHR12873:SF0">
    <property type="entry name" value="TWINKLE MTDNA HELICASE"/>
    <property type="match status" value="1"/>
</dbReference>
<reference evidence="1 2" key="1">
    <citation type="journal article" date="2024" name="BMC Genomics">
        <title>De novo assembly and annotation of Popillia japonica's genome with initial clues to its potential as an invasive pest.</title>
        <authorList>
            <person name="Cucini C."/>
            <person name="Boschi S."/>
            <person name="Funari R."/>
            <person name="Cardaioli E."/>
            <person name="Iannotti N."/>
            <person name="Marturano G."/>
            <person name="Paoli F."/>
            <person name="Bruttini M."/>
            <person name="Carapelli A."/>
            <person name="Frati F."/>
            <person name="Nardi F."/>
        </authorList>
    </citation>
    <scope>NUCLEOTIDE SEQUENCE [LARGE SCALE GENOMIC DNA]</scope>
    <source>
        <strain evidence="1">DMR45628</strain>
    </source>
</reference>
<sequence length="252" mass="28550">YCHYCQWKLNIREAELKEKQAREAGLCAAQPPRQPAVLADEVVQWFAKQRGIPASVLIEAGVTSTEEYMPQTRRKELCICFNYYEGDRLVNTKYRDLDKNFKLIAGAELIPYNLNGIFGQPECIITEGEIDALSFMAIGRKDVISIPGGANRNLAWMDRFVATHFDDKQIIYICVDTDRKGQEVRNELIRRLGAEPFRCRIIDLSPLKDANELLLEPQGAEALKSAIANAPQAPLEGVYSAEIICKNWPKSW</sequence>
<gene>
    <name evidence="1" type="ORF">QE152_g41052</name>
</gene>
<dbReference type="EMBL" id="JASPKY010001853">
    <property type="protein sequence ID" value="KAK9670987.1"/>
    <property type="molecule type" value="Genomic_DNA"/>
</dbReference>
<dbReference type="AlphaFoldDB" id="A0AAW1H3I2"/>
<proteinExistence type="predicted"/>
<name>A0AAW1H3I2_POPJA</name>
<comment type="caution">
    <text evidence="1">The sequence shown here is derived from an EMBL/GenBank/DDBJ whole genome shotgun (WGS) entry which is preliminary data.</text>
</comment>
<dbReference type="PANTHER" id="PTHR12873">
    <property type="entry name" value="T7-LIKE MITOCHONDRIAL DNA HELICASE"/>
    <property type="match status" value="1"/>
</dbReference>
<evidence type="ECO:0008006" key="3">
    <source>
        <dbReference type="Google" id="ProtNLM"/>
    </source>
</evidence>
<keyword evidence="2" id="KW-1185">Reference proteome</keyword>
<accession>A0AAW1H3I2</accession>
<dbReference type="SUPFAM" id="SSF56731">
    <property type="entry name" value="DNA primase core"/>
    <property type="match status" value="1"/>
</dbReference>
<feature type="non-terminal residue" evidence="1">
    <location>
        <position position="1"/>
    </location>
</feature>
<dbReference type="GO" id="GO:0003697">
    <property type="term" value="F:single-stranded DNA binding"/>
    <property type="evidence" value="ECO:0007669"/>
    <property type="project" value="InterPro"/>
</dbReference>
<protein>
    <recommendedName>
        <fullName evidence="3">Toprim domain-containing protein</fullName>
    </recommendedName>
</protein>
<dbReference type="GO" id="GO:0043139">
    <property type="term" value="F:5'-3' DNA helicase activity"/>
    <property type="evidence" value="ECO:0007669"/>
    <property type="project" value="InterPro"/>
</dbReference>
<organism evidence="1 2">
    <name type="scientific">Popillia japonica</name>
    <name type="common">Japanese beetle</name>
    <dbReference type="NCBI Taxonomy" id="7064"/>
    <lineage>
        <taxon>Eukaryota</taxon>
        <taxon>Metazoa</taxon>
        <taxon>Ecdysozoa</taxon>
        <taxon>Arthropoda</taxon>
        <taxon>Hexapoda</taxon>
        <taxon>Insecta</taxon>
        <taxon>Pterygota</taxon>
        <taxon>Neoptera</taxon>
        <taxon>Endopterygota</taxon>
        <taxon>Coleoptera</taxon>
        <taxon>Polyphaga</taxon>
        <taxon>Scarabaeiformia</taxon>
        <taxon>Scarabaeidae</taxon>
        <taxon>Rutelinae</taxon>
        <taxon>Popillia</taxon>
    </lineage>
</organism>
<dbReference type="InterPro" id="IPR034154">
    <property type="entry name" value="TOPRIM_DnaG/twinkle"/>
</dbReference>
<dbReference type="Proteomes" id="UP001458880">
    <property type="component" value="Unassembled WGS sequence"/>
</dbReference>
<evidence type="ECO:0000313" key="2">
    <source>
        <dbReference type="Proteomes" id="UP001458880"/>
    </source>
</evidence>
<dbReference type="InterPro" id="IPR027032">
    <property type="entry name" value="Twinkle-like"/>
</dbReference>